<reference evidence="10 11" key="1">
    <citation type="submission" date="2019-03" db="EMBL/GenBank/DDBJ databases">
        <title>Seongchinamella monodicae gen. nov., sp. nov., a novel member of the Gammaproteobacteria isolated from a tidal mudflat of beach.</title>
        <authorList>
            <person name="Yang H.G."/>
            <person name="Kang J.W."/>
            <person name="Lee S.D."/>
        </authorList>
    </citation>
    <scope>NUCLEOTIDE SEQUENCE [LARGE SCALE GENOMIC DNA]</scope>
    <source>
        <strain evidence="10 11">GH4-78</strain>
    </source>
</reference>
<keyword evidence="11" id="KW-1185">Reference proteome</keyword>
<dbReference type="InterPro" id="IPR036909">
    <property type="entry name" value="Cyt_c-like_dom_sf"/>
</dbReference>
<evidence type="ECO:0000313" key="10">
    <source>
        <dbReference type="EMBL" id="TDG13597.1"/>
    </source>
</evidence>
<evidence type="ECO:0000256" key="3">
    <source>
        <dbReference type="ARBA" id="ARBA00022723"/>
    </source>
</evidence>
<evidence type="ECO:0000256" key="5">
    <source>
        <dbReference type="ARBA" id="ARBA00023004"/>
    </source>
</evidence>
<evidence type="ECO:0000313" key="11">
    <source>
        <dbReference type="Proteomes" id="UP000295554"/>
    </source>
</evidence>
<evidence type="ECO:0000256" key="6">
    <source>
        <dbReference type="PROSITE-ProRule" id="PRU00433"/>
    </source>
</evidence>
<evidence type="ECO:0000259" key="9">
    <source>
        <dbReference type="PROSITE" id="PS51007"/>
    </source>
</evidence>
<evidence type="ECO:0000256" key="4">
    <source>
        <dbReference type="ARBA" id="ARBA00022982"/>
    </source>
</evidence>
<proteinExistence type="predicted"/>
<dbReference type="GO" id="GO:0009055">
    <property type="term" value="F:electron transfer activity"/>
    <property type="evidence" value="ECO:0007669"/>
    <property type="project" value="InterPro"/>
</dbReference>
<feature type="region of interest" description="Disordered" evidence="7">
    <location>
        <begin position="303"/>
        <end position="322"/>
    </location>
</feature>
<accession>A0A4R5LSA4</accession>
<dbReference type="GO" id="GO:0020037">
    <property type="term" value="F:heme binding"/>
    <property type="evidence" value="ECO:0007669"/>
    <property type="project" value="InterPro"/>
</dbReference>
<organism evidence="10 11">
    <name type="scientific">Seongchinamella unica</name>
    <dbReference type="NCBI Taxonomy" id="2547392"/>
    <lineage>
        <taxon>Bacteria</taxon>
        <taxon>Pseudomonadati</taxon>
        <taxon>Pseudomonadota</taxon>
        <taxon>Gammaproteobacteria</taxon>
        <taxon>Cellvibrionales</taxon>
        <taxon>Halieaceae</taxon>
        <taxon>Seongchinamella</taxon>
    </lineage>
</organism>
<dbReference type="Proteomes" id="UP000295554">
    <property type="component" value="Unassembled WGS sequence"/>
</dbReference>
<keyword evidence="8" id="KW-0732">Signal</keyword>
<dbReference type="PANTHER" id="PTHR33751:SF9">
    <property type="entry name" value="CYTOCHROME C4"/>
    <property type="match status" value="1"/>
</dbReference>
<dbReference type="SUPFAM" id="SSF46626">
    <property type="entry name" value="Cytochrome c"/>
    <property type="match status" value="2"/>
</dbReference>
<keyword evidence="4" id="KW-0249">Electron transport</keyword>
<evidence type="ECO:0000256" key="1">
    <source>
        <dbReference type="ARBA" id="ARBA00022448"/>
    </source>
</evidence>
<name>A0A4R5LSA4_9GAMM</name>
<dbReference type="Gene3D" id="1.10.760.10">
    <property type="entry name" value="Cytochrome c-like domain"/>
    <property type="match status" value="2"/>
</dbReference>
<dbReference type="InterPro" id="IPR050597">
    <property type="entry name" value="Cytochrome_c_Oxidase_Subunit"/>
</dbReference>
<keyword evidence="3 6" id="KW-0479">Metal-binding</keyword>
<dbReference type="PROSITE" id="PS51007">
    <property type="entry name" value="CYTC"/>
    <property type="match status" value="2"/>
</dbReference>
<evidence type="ECO:0000256" key="8">
    <source>
        <dbReference type="SAM" id="SignalP"/>
    </source>
</evidence>
<comment type="caution">
    <text evidence="10">The sequence shown here is derived from an EMBL/GenBank/DDBJ whole genome shotgun (WGS) entry which is preliminary data.</text>
</comment>
<dbReference type="InterPro" id="IPR009056">
    <property type="entry name" value="Cyt_c-like_dom"/>
</dbReference>
<dbReference type="OrthoDB" id="188778at2"/>
<feature type="chain" id="PRO_5020550048" evidence="8">
    <location>
        <begin position="37"/>
        <end position="322"/>
    </location>
</feature>
<evidence type="ECO:0000256" key="2">
    <source>
        <dbReference type="ARBA" id="ARBA00022617"/>
    </source>
</evidence>
<keyword evidence="5 6" id="KW-0408">Iron</keyword>
<keyword evidence="1" id="KW-0813">Transport</keyword>
<dbReference type="PANTHER" id="PTHR33751">
    <property type="entry name" value="CBB3-TYPE CYTOCHROME C OXIDASE SUBUNIT FIXP"/>
    <property type="match status" value="1"/>
</dbReference>
<feature type="domain" description="Cytochrome c" evidence="9">
    <location>
        <begin position="129"/>
        <end position="211"/>
    </location>
</feature>
<dbReference type="EMBL" id="SMSE01000002">
    <property type="protein sequence ID" value="TDG13597.1"/>
    <property type="molecule type" value="Genomic_DNA"/>
</dbReference>
<protein>
    <submittedName>
        <fullName evidence="10">C-type cytochrome</fullName>
    </submittedName>
</protein>
<dbReference type="RefSeq" id="WP_133211723.1">
    <property type="nucleotide sequence ID" value="NZ_SMSE01000002.1"/>
</dbReference>
<feature type="signal peptide" evidence="8">
    <location>
        <begin position="1"/>
        <end position="36"/>
    </location>
</feature>
<keyword evidence="2 6" id="KW-0349">Heme</keyword>
<evidence type="ECO:0000256" key="7">
    <source>
        <dbReference type="SAM" id="MobiDB-lite"/>
    </source>
</evidence>
<feature type="domain" description="Cytochrome c" evidence="9">
    <location>
        <begin position="222"/>
        <end position="304"/>
    </location>
</feature>
<dbReference type="Pfam" id="PF00034">
    <property type="entry name" value="Cytochrom_C"/>
    <property type="match status" value="2"/>
</dbReference>
<gene>
    <name evidence="10" type="ORF">E2F43_08690</name>
</gene>
<dbReference type="AlphaFoldDB" id="A0A4R5LSA4"/>
<sequence>MKGLLGQQGIIMRRKSSRLILAASALSTLIALPAMGNIFQDELDQVDFALKNNPTHALQQSLESCLAQRNSAVKLNKMGDEVRARRALQYCFDSLNLSKTYVVRVAAPSQRELLAKAKKEYDQALSLTPDAANGLAIYRECAACHEPEGWGRTTGSVPQIAGQHRTVIIKQLADFRAGNRDAVLMVPYATVESIGGAQAVADVAEYISTLEMSVENGVGSGENLALGEKLYREHCLECHGENGEGSNDDLIPRLQAQHYKYMVRQFKWLREGARRNASEEMTALSMALDEDEMEAVLDYASRLQPNEEYRAPPGWKNPDFEQ</sequence>
<dbReference type="GO" id="GO:0046872">
    <property type="term" value="F:metal ion binding"/>
    <property type="evidence" value="ECO:0007669"/>
    <property type="project" value="UniProtKB-KW"/>
</dbReference>